<organism evidence="8 9">
    <name type="scientific">Gelidibacter maritimus</name>
    <dbReference type="NCBI Taxonomy" id="2761487"/>
    <lineage>
        <taxon>Bacteria</taxon>
        <taxon>Pseudomonadati</taxon>
        <taxon>Bacteroidota</taxon>
        <taxon>Flavobacteriia</taxon>
        <taxon>Flavobacteriales</taxon>
        <taxon>Flavobacteriaceae</taxon>
        <taxon>Gelidibacter</taxon>
    </lineage>
</organism>
<dbReference type="Pfam" id="PF02775">
    <property type="entry name" value="TPP_enzyme_C"/>
    <property type="match status" value="1"/>
</dbReference>
<dbReference type="CDD" id="cd00568">
    <property type="entry name" value="TPP_enzymes"/>
    <property type="match status" value="1"/>
</dbReference>
<dbReference type="GO" id="GO:0000287">
    <property type="term" value="F:magnesium ion binding"/>
    <property type="evidence" value="ECO:0007669"/>
    <property type="project" value="InterPro"/>
</dbReference>
<dbReference type="InterPro" id="IPR029061">
    <property type="entry name" value="THDP-binding"/>
</dbReference>
<name>A0A7W2M7Y6_9FLAO</name>
<comment type="cofactor">
    <cofactor evidence="1">
        <name>thiamine diphosphate</name>
        <dbReference type="ChEBI" id="CHEBI:58937"/>
    </cofactor>
</comment>
<dbReference type="Gene3D" id="3.40.50.970">
    <property type="match status" value="2"/>
</dbReference>
<feature type="domain" description="Thiamine pyrophosphate enzyme N-terminal TPP-binding" evidence="7">
    <location>
        <begin position="4"/>
        <end position="116"/>
    </location>
</feature>
<evidence type="ECO:0000259" key="5">
    <source>
        <dbReference type="Pfam" id="PF00205"/>
    </source>
</evidence>
<dbReference type="PROSITE" id="PS00187">
    <property type="entry name" value="TPP_ENZYMES"/>
    <property type="match status" value="1"/>
</dbReference>
<comment type="caution">
    <text evidence="8">The sequence shown here is derived from an EMBL/GenBank/DDBJ whole genome shotgun (WGS) entry which is preliminary data.</text>
</comment>
<evidence type="ECO:0000313" key="9">
    <source>
        <dbReference type="Proteomes" id="UP000541857"/>
    </source>
</evidence>
<dbReference type="InterPro" id="IPR012001">
    <property type="entry name" value="Thiamin_PyroP_enz_TPP-bd_dom"/>
</dbReference>
<dbReference type="GO" id="GO:0009099">
    <property type="term" value="P:L-valine biosynthetic process"/>
    <property type="evidence" value="ECO:0007669"/>
    <property type="project" value="TreeGrafter"/>
</dbReference>
<dbReference type="SUPFAM" id="SSF52518">
    <property type="entry name" value="Thiamin diphosphate-binding fold (THDP-binding)"/>
    <property type="match status" value="2"/>
</dbReference>
<dbReference type="GO" id="GO:0030976">
    <property type="term" value="F:thiamine pyrophosphate binding"/>
    <property type="evidence" value="ECO:0007669"/>
    <property type="project" value="InterPro"/>
</dbReference>
<feature type="domain" description="Thiamine pyrophosphate enzyme TPP-binding" evidence="6">
    <location>
        <begin position="387"/>
        <end position="534"/>
    </location>
</feature>
<evidence type="ECO:0000259" key="7">
    <source>
        <dbReference type="Pfam" id="PF02776"/>
    </source>
</evidence>
<evidence type="ECO:0000256" key="2">
    <source>
        <dbReference type="ARBA" id="ARBA00007812"/>
    </source>
</evidence>
<dbReference type="GO" id="GO:0009097">
    <property type="term" value="P:isoleucine biosynthetic process"/>
    <property type="evidence" value="ECO:0007669"/>
    <property type="project" value="TreeGrafter"/>
</dbReference>
<keyword evidence="9" id="KW-1185">Reference proteome</keyword>
<dbReference type="CDD" id="cd07035">
    <property type="entry name" value="TPP_PYR_POX_like"/>
    <property type="match status" value="1"/>
</dbReference>
<dbReference type="GO" id="GO:0005948">
    <property type="term" value="C:acetolactate synthase complex"/>
    <property type="evidence" value="ECO:0007669"/>
    <property type="project" value="TreeGrafter"/>
</dbReference>
<evidence type="ECO:0000256" key="3">
    <source>
        <dbReference type="ARBA" id="ARBA00023052"/>
    </source>
</evidence>
<dbReference type="AlphaFoldDB" id="A0A7W2M7Y6"/>
<dbReference type="InterPro" id="IPR012000">
    <property type="entry name" value="Thiamin_PyroP_enz_cen_dom"/>
</dbReference>
<dbReference type="GO" id="GO:0050660">
    <property type="term" value="F:flavin adenine dinucleotide binding"/>
    <property type="evidence" value="ECO:0007669"/>
    <property type="project" value="TreeGrafter"/>
</dbReference>
<dbReference type="PANTHER" id="PTHR18968:SF13">
    <property type="entry name" value="ACETOLACTATE SYNTHASE CATALYTIC SUBUNIT, MITOCHONDRIAL"/>
    <property type="match status" value="1"/>
</dbReference>
<dbReference type="InterPro" id="IPR029035">
    <property type="entry name" value="DHS-like_NAD/FAD-binding_dom"/>
</dbReference>
<comment type="similarity">
    <text evidence="2 4">Belongs to the TPP enzyme family.</text>
</comment>
<protein>
    <submittedName>
        <fullName evidence="8">Thiamine pyrophosphate-binding protein</fullName>
    </submittedName>
</protein>
<dbReference type="Gene3D" id="3.40.50.1220">
    <property type="entry name" value="TPP-binding domain"/>
    <property type="match status" value="1"/>
</dbReference>
<dbReference type="SUPFAM" id="SSF52467">
    <property type="entry name" value="DHS-like NAD/FAD-binding domain"/>
    <property type="match status" value="1"/>
</dbReference>
<dbReference type="EMBL" id="JACGLT010000018">
    <property type="protein sequence ID" value="MBA6154396.1"/>
    <property type="molecule type" value="Genomic_DNA"/>
</dbReference>
<evidence type="ECO:0000259" key="6">
    <source>
        <dbReference type="Pfam" id="PF02775"/>
    </source>
</evidence>
<keyword evidence="3 4" id="KW-0786">Thiamine pyrophosphate</keyword>
<dbReference type="PANTHER" id="PTHR18968">
    <property type="entry name" value="THIAMINE PYROPHOSPHATE ENZYMES"/>
    <property type="match status" value="1"/>
</dbReference>
<sequence>MKKTGAWLLVNALEQLPISHTFGIPGVHNTEIYDELNKSSKIKPILVTHEGGGAFMADAVSRTSETIGTMVIVPAAGITHALSGIGEAFLDGIPMLIISGGIRTDVDKSYQLHEWDMHSVLSGITKKTYHIKKHEDIMASVFEAYTIAISGNPGPVFIEIPTNIQMFKGEVSEVLTFKKPELKPTVTATQLDEAVKIISESKKVGLFLGWGAKEATATSIQIAERLNAPVSTTLQGFSVFPGDHELFTGMGFGPASVPASENAFKDVDCLIAVGTRFAEIPTGSFGAKVPENLIHIDIDENVFDKNYKSKLAIQGDAKLVLDSLLAELINKNVKKSNPNLTSSIAKDRQAYFKEWSDFKFDRVNPYHFFKSLRAHLDDDAITVLDDGNHTFLTVELFQNLKSKHLISPTDFNCMGYCVPAAIGAKFANPNKQVVGIVGDGAFLMTGLELLTAKRNELGIAIFVFHDGELSQISQGQEIPYNRKTATVLGDFNIDGIAHAVGADYLVIENDDQIDDIISKALKAAQLNKTVLVDVHIDYKKRTRFTQGVVKSVLGKFPLSDKVRFIGRAVKRKILG</sequence>
<proteinExistence type="inferred from homology"/>
<dbReference type="GO" id="GO:0003984">
    <property type="term" value="F:acetolactate synthase activity"/>
    <property type="evidence" value="ECO:0007669"/>
    <property type="project" value="TreeGrafter"/>
</dbReference>
<dbReference type="InterPro" id="IPR000399">
    <property type="entry name" value="TPP-bd_CS"/>
</dbReference>
<accession>A0A7W2M7Y6</accession>
<feature type="domain" description="Thiamine pyrophosphate enzyme central" evidence="5">
    <location>
        <begin position="191"/>
        <end position="324"/>
    </location>
</feature>
<evidence type="ECO:0000256" key="1">
    <source>
        <dbReference type="ARBA" id="ARBA00001964"/>
    </source>
</evidence>
<dbReference type="Pfam" id="PF02776">
    <property type="entry name" value="TPP_enzyme_N"/>
    <property type="match status" value="1"/>
</dbReference>
<dbReference type="InterPro" id="IPR011766">
    <property type="entry name" value="TPP_enzyme_TPP-bd"/>
</dbReference>
<dbReference type="InterPro" id="IPR045229">
    <property type="entry name" value="TPP_enz"/>
</dbReference>
<reference evidence="8 9" key="1">
    <citation type="submission" date="2020-07" db="EMBL/GenBank/DDBJ databases">
        <title>Bacterium isolated from marine sediment.</title>
        <authorList>
            <person name="Shang D."/>
        </authorList>
    </citation>
    <scope>NUCLEOTIDE SEQUENCE [LARGE SCALE GENOMIC DNA]</scope>
    <source>
        <strain evidence="8 9">F6074</strain>
    </source>
</reference>
<evidence type="ECO:0000256" key="4">
    <source>
        <dbReference type="RuleBase" id="RU362132"/>
    </source>
</evidence>
<dbReference type="Pfam" id="PF00205">
    <property type="entry name" value="TPP_enzyme_M"/>
    <property type="match status" value="1"/>
</dbReference>
<gene>
    <name evidence="8" type="ORF">H3Z82_16840</name>
</gene>
<evidence type="ECO:0000313" key="8">
    <source>
        <dbReference type="EMBL" id="MBA6154396.1"/>
    </source>
</evidence>
<dbReference type="Proteomes" id="UP000541857">
    <property type="component" value="Unassembled WGS sequence"/>
</dbReference>
<dbReference type="RefSeq" id="WP_182206668.1">
    <property type="nucleotide sequence ID" value="NZ_JACGLT010000018.1"/>
</dbReference>